<dbReference type="SUPFAM" id="SSF158472">
    <property type="entry name" value="HAMP domain-like"/>
    <property type="match status" value="1"/>
</dbReference>
<evidence type="ECO:0000256" key="5">
    <source>
        <dbReference type="ARBA" id="ARBA00022553"/>
    </source>
</evidence>
<evidence type="ECO:0000256" key="11">
    <source>
        <dbReference type="ARBA" id="ARBA00022989"/>
    </source>
</evidence>
<evidence type="ECO:0000256" key="4">
    <source>
        <dbReference type="ARBA" id="ARBA00022475"/>
    </source>
</evidence>
<dbReference type="InterPro" id="IPR003661">
    <property type="entry name" value="HisK_dim/P_dom"/>
</dbReference>
<dbReference type="EMBL" id="JAARPY010000004">
    <property type="protein sequence ID" value="MBC1398230.1"/>
    <property type="molecule type" value="Genomic_DNA"/>
</dbReference>
<dbReference type="Pfam" id="PF00512">
    <property type="entry name" value="HisKA"/>
    <property type="match status" value="1"/>
</dbReference>
<dbReference type="InterPro" id="IPR003594">
    <property type="entry name" value="HATPase_dom"/>
</dbReference>
<evidence type="ECO:0000256" key="12">
    <source>
        <dbReference type="ARBA" id="ARBA00023012"/>
    </source>
</evidence>
<dbReference type="InterPro" id="IPR036890">
    <property type="entry name" value="HATPase_C_sf"/>
</dbReference>
<evidence type="ECO:0000256" key="9">
    <source>
        <dbReference type="ARBA" id="ARBA00022777"/>
    </source>
</evidence>
<sequence length="599" mass="67527">MKLWNSIVGKIWSTIILLLIGVLVICGFLVAVIYEKNNFNEIKAELDQDASKIIGVMHKNDAFISENGEGSESLTLLDDTIGVIIAKDNESVYVRQSTDKVSQQSIEKLTKNQKINEALAEKNAPLEMKYDFKENGTNSPVQLYVKKFELDNGEKGVLYIYKSFRDILSVTKQATRTLVFAGLGAILITSLLSFVFSSRMAFPLREMKKIAVAVSRGNFDNRVPSYTHDEIGDLGIAFNNMAQQLKYNISALRQEKEQLSNILVGMADGVIKFNIDKTIILSNPPAEEFLHNWFFSNENSEKVLIPSKLEDMLDEILKTRDEQVGEITFGDQTYVAILTLLYNGENVRSIVAVIRDMTEEKRLEKMKSDFVSNISHELRTPISMLQGYSEAIIDGVAQTDEEVREFAQIIYEESLRIGRLVNDMLDLARMEAGFTQLDKQEIKLAPFISKVVSNFEVLAKENFVELNLEIDDYDLMYTFDVDRLEQVLINLIMNAIRHTGREGYHGVVTVKEHADYVNRQLLIIVSDNGSGIPEADIPYLFERFYKADKARTRGKAGTGIGLAIVKNIIEAHHGNITVESTVDVGSSFIISLPLKEKRS</sequence>
<feature type="domain" description="HAMP" evidence="16">
    <location>
        <begin position="198"/>
        <end position="250"/>
    </location>
</feature>
<dbReference type="GO" id="GO:0005524">
    <property type="term" value="F:ATP binding"/>
    <property type="evidence" value="ECO:0007669"/>
    <property type="project" value="UniProtKB-KW"/>
</dbReference>
<feature type="transmembrane region" description="Helical" evidence="14">
    <location>
        <begin position="178"/>
        <end position="196"/>
    </location>
</feature>
<dbReference type="PANTHER" id="PTHR42878:SF3">
    <property type="entry name" value="HISTIDINE PROTEIN KINASE SAES"/>
    <property type="match status" value="1"/>
</dbReference>
<dbReference type="GO" id="GO:0000155">
    <property type="term" value="F:phosphorelay sensor kinase activity"/>
    <property type="evidence" value="ECO:0007669"/>
    <property type="project" value="InterPro"/>
</dbReference>
<comment type="caution">
    <text evidence="17">The sequence shown here is derived from an EMBL/GenBank/DDBJ whole genome shotgun (WGS) entry which is preliminary data.</text>
</comment>
<keyword evidence="8" id="KW-0547">Nucleotide-binding</keyword>
<dbReference type="InterPro" id="IPR004358">
    <property type="entry name" value="Sig_transdc_His_kin-like_C"/>
</dbReference>
<dbReference type="GO" id="GO:0000156">
    <property type="term" value="F:phosphorelay response regulator activity"/>
    <property type="evidence" value="ECO:0007669"/>
    <property type="project" value="TreeGrafter"/>
</dbReference>
<dbReference type="PRINTS" id="PR00344">
    <property type="entry name" value="BCTRLSENSOR"/>
</dbReference>
<dbReference type="FunFam" id="1.10.287.130:FF:000001">
    <property type="entry name" value="Two-component sensor histidine kinase"/>
    <property type="match status" value="1"/>
</dbReference>
<dbReference type="GO" id="GO:0005886">
    <property type="term" value="C:plasma membrane"/>
    <property type="evidence" value="ECO:0007669"/>
    <property type="project" value="UniProtKB-SubCell"/>
</dbReference>
<dbReference type="CDD" id="cd00075">
    <property type="entry name" value="HATPase"/>
    <property type="match status" value="1"/>
</dbReference>
<dbReference type="InterPro" id="IPR041328">
    <property type="entry name" value="HisK_sensor"/>
</dbReference>
<keyword evidence="13 14" id="KW-0472">Membrane</keyword>
<organism evidence="17 18">
    <name type="scientific">Listeria fleischmannii</name>
    <dbReference type="NCBI Taxonomy" id="1069827"/>
    <lineage>
        <taxon>Bacteria</taxon>
        <taxon>Bacillati</taxon>
        <taxon>Bacillota</taxon>
        <taxon>Bacilli</taxon>
        <taxon>Bacillales</taxon>
        <taxon>Listeriaceae</taxon>
        <taxon>Listeria</taxon>
    </lineage>
</organism>
<keyword evidence="7 14" id="KW-0812">Transmembrane</keyword>
<dbReference type="AlphaFoldDB" id="A0A841YDC2"/>
<dbReference type="Pfam" id="PF00672">
    <property type="entry name" value="HAMP"/>
    <property type="match status" value="1"/>
</dbReference>
<dbReference type="GO" id="GO:0007234">
    <property type="term" value="P:osmosensory signaling via phosphorelay pathway"/>
    <property type="evidence" value="ECO:0007669"/>
    <property type="project" value="TreeGrafter"/>
</dbReference>
<evidence type="ECO:0000256" key="6">
    <source>
        <dbReference type="ARBA" id="ARBA00022679"/>
    </source>
</evidence>
<keyword evidence="5" id="KW-0597">Phosphoprotein</keyword>
<reference evidence="17 18" key="1">
    <citation type="submission" date="2020-03" db="EMBL/GenBank/DDBJ databases">
        <title>Soil Listeria distribution.</title>
        <authorList>
            <person name="Liao J."/>
            <person name="Wiedmann M."/>
        </authorList>
    </citation>
    <scope>NUCLEOTIDE SEQUENCE [LARGE SCALE GENOMIC DNA]</scope>
    <source>
        <strain evidence="17 18">FSL L7-1645</strain>
    </source>
</reference>
<dbReference type="RefSeq" id="WP_007544123.1">
    <property type="nucleotide sequence ID" value="NZ_JAARPY010000004.1"/>
</dbReference>
<proteinExistence type="predicted"/>
<dbReference type="Gene3D" id="3.30.450.20">
    <property type="entry name" value="PAS domain"/>
    <property type="match status" value="1"/>
</dbReference>
<dbReference type="InterPro" id="IPR050351">
    <property type="entry name" value="BphY/WalK/GraS-like"/>
</dbReference>
<evidence type="ECO:0000256" key="3">
    <source>
        <dbReference type="ARBA" id="ARBA00012438"/>
    </source>
</evidence>
<dbReference type="InterPro" id="IPR036097">
    <property type="entry name" value="HisK_dim/P_sf"/>
</dbReference>
<dbReference type="SMART" id="SM00387">
    <property type="entry name" value="HATPase_c"/>
    <property type="match status" value="1"/>
</dbReference>
<keyword evidence="9 17" id="KW-0418">Kinase</keyword>
<evidence type="ECO:0000256" key="10">
    <source>
        <dbReference type="ARBA" id="ARBA00022840"/>
    </source>
</evidence>
<evidence type="ECO:0000313" key="18">
    <source>
        <dbReference type="Proteomes" id="UP000571128"/>
    </source>
</evidence>
<feature type="transmembrane region" description="Helical" evidence="14">
    <location>
        <begin position="12"/>
        <end position="34"/>
    </location>
</feature>
<dbReference type="CDD" id="cd00082">
    <property type="entry name" value="HisKA"/>
    <property type="match status" value="1"/>
</dbReference>
<feature type="domain" description="Histidine kinase" evidence="15">
    <location>
        <begin position="373"/>
        <end position="596"/>
    </location>
</feature>
<dbReference type="InterPro" id="IPR003660">
    <property type="entry name" value="HAMP_dom"/>
</dbReference>
<comment type="subcellular location">
    <subcellularLocation>
        <location evidence="2">Cell membrane</location>
        <topology evidence="2">Multi-pass membrane protein</topology>
    </subcellularLocation>
</comment>
<dbReference type="Gene3D" id="1.10.287.130">
    <property type="match status" value="1"/>
</dbReference>
<evidence type="ECO:0000259" key="15">
    <source>
        <dbReference type="PROSITE" id="PS50109"/>
    </source>
</evidence>
<evidence type="ECO:0000256" key="7">
    <source>
        <dbReference type="ARBA" id="ARBA00022692"/>
    </source>
</evidence>
<evidence type="ECO:0000256" key="13">
    <source>
        <dbReference type="ARBA" id="ARBA00023136"/>
    </source>
</evidence>
<dbReference type="Gene3D" id="1.10.8.500">
    <property type="entry name" value="HAMP domain in histidine kinase"/>
    <property type="match status" value="1"/>
</dbReference>
<keyword evidence="10" id="KW-0067">ATP-binding</keyword>
<dbReference type="PROSITE" id="PS50885">
    <property type="entry name" value="HAMP"/>
    <property type="match status" value="1"/>
</dbReference>
<evidence type="ECO:0000256" key="14">
    <source>
        <dbReference type="SAM" id="Phobius"/>
    </source>
</evidence>
<evidence type="ECO:0000259" key="16">
    <source>
        <dbReference type="PROSITE" id="PS50885"/>
    </source>
</evidence>
<gene>
    <name evidence="17" type="ORF">HB844_05030</name>
</gene>
<dbReference type="SUPFAM" id="SSF47384">
    <property type="entry name" value="Homodimeric domain of signal transducing histidine kinase"/>
    <property type="match status" value="1"/>
</dbReference>
<dbReference type="SMART" id="SM00388">
    <property type="entry name" value="HisKA"/>
    <property type="match status" value="1"/>
</dbReference>
<dbReference type="FunFam" id="3.30.565.10:FF:000006">
    <property type="entry name" value="Sensor histidine kinase WalK"/>
    <property type="match status" value="1"/>
</dbReference>
<dbReference type="InterPro" id="IPR005467">
    <property type="entry name" value="His_kinase_dom"/>
</dbReference>
<keyword evidence="11 14" id="KW-1133">Transmembrane helix</keyword>
<dbReference type="Gene3D" id="3.30.565.10">
    <property type="entry name" value="Histidine kinase-like ATPase, C-terminal domain"/>
    <property type="match status" value="1"/>
</dbReference>
<evidence type="ECO:0000256" key="1">
    <source>
        <dbReference type="ARBA" id="ARBA00000085"/>
    </source>
</evidence>
<keyword evidence="12" id="KW-0902">Two-component regulatory system</keyword>
<comment type="catalytic activity">
    <reaction evidence="1">
        <text>ATP + protein L-histidine = ADP + protein N-phospho-L-histidine.</text>
        <dbReference type="EC" id="2.7.13.3"/>
    </reaction>
</comment>
<protein>
    <recommendedName>
        <fullName evidence="3">histidine kinase</fullName>
        <ecNumber evidence="3">2.7.13.3</ecNumber>
    </recommendedName>
</protein>
<evidence type="ECO:0000256" key="8">
    <source>
        <dbReference type="ARBA" id="ARBA00022741"/>
    </source>
</evidence>
<dbReference type="GO" id="GO:0030295">
    <property type="term" value="F:protein kinase activator activity"/>
    <property type="evidence" value="ECO:0007669"/>
    <property type="project" value="TreeGrafter"/>
</dbReference>
<keyword evidence="6" id="KW-0808">Transferase</keyword>
<name>A0A841YDC2_9LIST</name>
<dbReference type="Pfam" id="PF18698">
    <property type="entry name" value="HisK_sensor"/>
    <property type="match status" value="1"/>
</dbReference>
<dbReference type="CDD" id="cd06225">
    <property type="entry name" value="HAMP"/>
    <property type="match status" value="1"/>
</dbReference>
<dbReference type="PANTHER" id="PTHR42878">
    <property type="entry name" value="TWO-COMPONENT HISTIDINE KINASE"/>
    <property type="match status" value="1"/>
</dbReference>
<accession>A0A841YDC2</accession>
<keyword evidence="4" id="KW-1003">Cell membrane</keyword>
<evidence type="ECO:0000256" key="2">
    <source>
        <dbReference type="ARBA" id="ARBA00004651"/>
    </source>
</evidence>
<dbReference type="Pfam" id="PF02518">
    <property type="entry name" value="HATPase_c"/>
    <property type="match status" value="1"/>
</dbReference>
<dbReference type="Proteomes" id="UP000571128">
    <property type="component" value="Unassembled WGS sequence"/>
</dbReference>
<dbReference type="PROSITE" id="PS50109">
    <property type="entry name" value="HIS_KIN"/>
    <property type="match status" value="1"/>
</dbReference>
<dbReference type="SUPFAM" id="SSF55874">
    <property type="entry name" value="ATPase domain of HSP90 chaperone/DNA topoisomerase II/histidine kinase"/>
    <property type="match status" value="1"/>
</dbReference>
<dbReference type="EC" id="2.7.13.3" evidence="3"/>
<dbReference type="SMART" id="SM00304">
    <property type="entry name" value="HAMP"/>
    <property type="match status" value="1"/>
</dbReference>
<evidence type="ECO:0000313" key="17">
    <source>
        <dbReference type="EMBL" id="MBC1398230.1"/>
    </source>
</evidence>